<protein>
    <recommendedName>
        <fullName evidence="3">Lsr2 DNA-binding domain-containing protein</fullName>
    </recommendedName>
</protein>
<evidence type="ECO:0000256" key="1">
    <source>
        <dbReference type="ARBA" id="ARBA00023125"/>
    </source>
</evidence>
<dbReference type="GO" id="GO:0003677">
    <property type="term" value="F:DNA binding"/>
    <property type="evidence" value="ECO:0007669"/>
    <property type="project" value="UniProtKB-KW"/>
</dbReference>
<dbReference type="AlphaFoldDB" id="A0A848L061"/>
<dbReference type="InterPro" id="IPR036625">
    <property type="entry name" value="E3-bd_dom_sf"/>
</dbReference>
<dbReference type="InterPro" id="IPR055370">
    <property type="entry name" value="Lsr2_DNA-bd"/>
</dbReference>
<dbReference type="GO" id="GO:0016746">
    <property type="term" value="F:acyltransferase activity"/>
    <property type="evidence" value="ECO:0007669"/>
    <property type="project" value="InterPro"/>
</dbReference>
<dbReference type="Gene3D" id="4.10.320.10">
    <property type="entry name" value="E3-binding domain"/>
    <property type="match status" value="1"/>
</dbReference>
<evidence type="ECO:0000259" key="3">
    <source>
        <dbReference type="Pfam" id="PF23359"/>
    </source>
</evidence>
<feature type="domain" description="Lsr2 DNA-binding" evidence="3">
    <location>
        <begin position="112"/>
        <end position="146"/>
    </location>
</feature>
<dbReference type="Proteomes" id="UP000550729">
    <property type="component" value="Unassembled WGS sequence"/>
</dbReference>
<feature type="coiled-coil region" evidence="2">
    <location>
        <begin position="10"/>
        <end position="44"/>
    </location>
</feature>
<gene>
    <name evidence="4" type="ORF">HH308_24140</name>
</gene>
<comment type="caution">
    <text evidence="4">The sequence shown here is derived from an EMBL/GenBank/DDBJ whole genome shotgun (WGS) entry which is preliminary data.</text>
</comment>
<organism evidence="4 5">
    <name type="scientific">Gordonia asplenii</name>
    <dbReference type="NCBI Taxonomy" id="2725283"/>
    <lineage>
        <taxon>Bacteria</taxon>
        <taxon>Bacillati</taxon>
        <taxon>Actinomycetota</taxon>
        <taxon>Actinomycetes</taxon>
        <taxon>Mycobacteriales</taxon>
        <taxon>Gordoniaceae</taxon>
        <taxon>Gordonia</taxon>
    </lineage>
</organism>
<keyword evidence="2" id="KW-0175">Coiled coil</keyword>
<evidence type="ECO:0000313" key="5">
    <source>
        <dbReference type="Proteomes" id="UP000550729"/>
    </source>
</evidence>
<proteinExistence type="predicted"/>
<evidence type="ECO:0000313" key="4">
    <source>
        <dbReference type="EMBL" id="NMO04314.1"/>
    </source>
</evidence>
<dbReference type="EMBL" id="JABBNB010000033">
    <property type="protein sequence ID" value="NMO04314.1"/>
    <property type="molecule type" value="Genomic_DNA"/>
</dbReference>
<sequence>MSYYYIDRLLGDMQAALSEVRKSIDSLNDRVDRLSTDLSEMDGRVTRRMDGLEETVNRGFEWLDNHAHEMNDRLNAIQVWDGEKFQEVHKQPHLHDGWVAWNPADRAPTVSSKRRSWEVRAWAQENGYKISDRGRMPLTVIEAYDAVH</sequence>
<keyword evidence="1" id="KW-0238">DNA-binding</keyword>
<evidence type="ECO:0000256" key="2">
    <source>
        <dbReference type="SAM" id="Coils"/>
    </source>
</evidence>
<dbReference type="RefSeq" id="WP_170196816.1">
    <property type="nucleotide sequence ID" value="NZ_JABBNB010000033.1"/>
</dbReference>
<dbReference type="Pfam" id="PF23359">
    <property type="entry name" value="Lsr2_DNA-bd"/>
    <property type="match status" value="1"/>
</dbReference>
<accession>A0A848L061</accession>
<name>A0A848L061_9ACTN</name>
<reference evidence="4 5" key="1">
    <citation type="submission" date="2020-04" db="EMBL/GenBank/DDBJ databases">
        <title>Gordonia sp. nov. TBRC 11910.</title>
        <authorList>
            <person name="Suriyachadkun C."/>
        </authorList>
    </citation>
    <scope>NUCLEOTIDE SEQUENCE [LARGE SCALE GENOMIC DNA]</scope>
    <source>
        <strain evidence="4 5">TBRC 11910</strain>
    </source>
</reference>
<keyword evidence="5" id="KW-1185">Reference proteome</keyword>